<dbReference type="EC" id="4.2.1.1" evidence="2"/>
<feature type="chain" id="PRO_5046351786" evidence="1">
    <location>
        <begin position="24"/>
        <end position="294"/>
    </location>
</feature>
<evidence type="ECO:0000313" key="2">
    <source>
        <dbReference type="EMBL" id="MDM7862182.1"/>
    </source>
</evidence>
<keyword evidence="2" id="KW-0456">Lyase</keyword>
<keyword evidence="3" id="KW-1185">Reference proteome</keyword>
<dbReference type="GO" id="GO:0004089">
    <property type="term" value="F:carbonate dehydratase activity"/>
    <property type="evidence" value="ECO:0007669"/>
    <property type="project" value="UniProtKB-EC"/>
</dbReference>
<sequence>MKLLNKKASAFVFTAVAATVVSAYATAKHSVNHIEHVSDEVIAQQRAALAANTEGKGFGPQSPRDLGTLEGENNRHFGMQPGSENMNLCNIHFHKNAEHKGGEFTTYAGNGDGKGFYTGYKYDGTLTEAQLRPVAGQVCGAKGHPLQSGDTLEVHFVYTSAQVTPGPTLGACLSDSVMNPGLRVEGQVIVLANDENAIDFADMAAVGMANGYHQAVNIPTDTGTPITYWGSTTGPSYNEKASPLHVTWSVRPEVAVVDINSVGKWCEDNQFDEDHAHGVRNLVVNPNLISDINQ</sequence>
<dbReference type="EMBL" id="JAUCBP010000013">
    <property type="protein sequence ID" value="MDM7862182.1"/>
    <property type="molecule type" value="Genomic_DNA"/>
</dbReference>
<protein>
    <submittedName>
        <fullName evidence="2">Delta-class carbonic anhydrase</fullName>
        <ecNumber evidence="2">4.2.1.1</ecNumber>
    </submittedName>
</protein>
<proteinExistence type="predicted"/>
<dbReference type="Proteomes" id="UP001234343">
    <property type="component" value="Unassembled WGS sequence"/>
</dbReference>
<accession>A0ABT7T175</accession>
<dbReference type="RefSeq" id="WP_289366974.1">
    <property type="nucleotide sequence ID" value="NZ_JAUCBP010000013.1"/>
</dbReference>
<feature type="signal peptide" evidence="1">
    <location>
        <begin position="1"/>
        <end position="23"/>
    </location>
</feature>
<name>A0ABT7T175_9ALTE</name>
<evidence type="ECO:0000256" key="1">
    <source>
        <dbReference type="SAM" id="SignalP"/>
    </source>
</evidence>
<comment type="caution">
    <text evidence="2">The sequence shown here is derived from an EMBL/GenBank/DDBJ whole genome shotgun (WGS) entry which is preliminary data.</text>
</comment>
<dbReference type="InterPro" id="IPR036398">
    <property type="entry name" value="CA_dom_sf"/>
</dbReference>
<organism evidence="2 3">
    <name type="scientific">Alteromonas arenosi</name>
    <dbReference type="NCBI Taxonomy" id="3055817"/>
    <lineage>
        <taxon>Bacteria</taxon>
        <taxon>Pseudomonadati</taxon>
        <taxon>Pseudomonadota</taxon>
        <taxon>Gammaproteobacteria</taxon>
        <taxon>Alteromonadales</taxon>
        <taxon>Alteromonadaceae</taxon>
        <taxon>Alteromonas/Salinimonas group</taxon>
        <taxon>Alteromonas</taxon>
    </lineage>
</organism>
<reference evidence="2 3" key="1">
    <citation type="submission" date="2023-06" db="EMBL/GenBank/DDBJ databases">
        <title>Alteromonas sp. ASW11-36 isolated from intertidal sand.</title>
        <authorList>
            <person name="Li Y."/>
        </authorList>
    </citation>
    <scope>NUCLEOTIDE SEQUENCE [LARGE SCALE GENOMIC DNA]</scope>
    <source>
        <strain evidence="2 3">ASW11-36</strain>
    </source>
</reference>
<dbReference type="InterPro" id="IPR018883">
    <property type="entry name" value="Delta_CA"/>
</dbReference>
<keyword evidence="1" id="KW-0732">Signal</keyword>
<dbReference type="SUPFAM" id="SSF51069">
    <property type="entry name" value="Carbonic anhydrase"/>
    <property type="match status" value="1"/>
</dbReference>
<evidence type="ECO:0000313" key="3">
    <source>
        <dbReference type="Proteomes" id="UP001234343"/>
    </source>
</evidence>
<dbReference type="Pfam" id="PF10563">
    <property type="entry name" value="CA_like"/>
    <property type="match status" value="1"/>
</dbReference>
<gene>
    <name evidence="2" type="ORF">QTP81_16370</name>
</gene>